<evidence type="ECO:0000313" key="2">
    <source>
        <dbReference type="EMBL" id="CYU70576.1"/>
    </source>
</evidence>
<gene>
    <name evidence="2" type="ORF">ERS132421_00330</name>
</gene>
<accession>A0A116L3E4</accession>
<proteinExistence type="predicted"/>
<dbReference type="RefSeq" id="WP_044668231.1">
    <property type="nucleotide sequence ID" value="NZ_CEHP01000009.1"/>
</dbReference>
<evidence type="ECO:0000313" key="3">
    <source>
        <dbReference type="Proteomes" id="UP000073200"/>
    </source>
</evidence>
<dbReference type="EMBL" id="FIHG01000001">
    <property type="protein sequence ID" value="CYU70576.1"/>
    <property type="molecule type" value="Genomic_DNA"/>
</dbReference>
<dbReference type="AlphaFoldDB" id="A0A116L3E4"/>
<name>A0A116L3E4_STRSU</name>
<feature type="chain" id="PRO_5007146492" evidence="1">
    <location>
        <begin position="31"/>
        <end position="243"/>
    </location>
</feature>
<reference evidence="2 3" key="1">
    <citation type="submission" date="2016-02" db="EMBL/GenBank/DDBJ databases">
        <authorList>
            <consortium name="Pathogen Informatics"/>
        </authorList>
    </citation>
    <scope>NUCLEOTIDE SEQUENCE [LARGE SCALE GENOMIC DNA]</scope>
    <source>
        <strain evidence="2 3">LSS59</strain>
    </source>
</reference>
<dbReference type="Proteomes" id="UP000073200">
    <property type="component" value="Unassembled WGS sequence"/>
</dbReference>
<sequence length="243" mass="27493">MSKRKIISSLFLSATVLGGLLFTQTPTVKANEEGKVQIAHISPIFDPGELIQETNYNDLVKKSVSIEATPGSNKKEVRWKVIFDSTYWNFNYDKGGYYFVVPSGMNLKSITMVGGQSGENLLNKFPNVNDVSNDSYSQYRHFKKGEKTYGDRDFDSQWGWSVGRASNDKINQWKNENAFSDIYYIDSPRHAGPVTYELEAEVTDQTKTSFPLVAVMKNFYARTSYLSEPTSLAGLDVKVEWPK</sequence>
<keyword evidence="1" id="KW-0732">Signal</keyword>
<organism evidence="2 3">
    <name type="scientific">Streptococcus suis</name>
    <dbReference type="NCBI Taxonomy" id="1307"/>
    <lineage>
        <taxon>Bacteria</taxon>
        <taxon>Bacillati</taxon>
        <taxon>Bacillota</taxon>
        <taxon>Bacilli</taxon>
        <taxon>Lactobacillales</taxon>
        <taxon>Streptococcaceae</taxon>
        <taxon>Streptococcus</taxon>
    </lineage>
</organism>
<protein>
    <submittedName>
        <fullName evidence="2">LPXTG-motif cell wall anchor domain-containing protein</fullName>
    </submittedName>
</protein>
<evidence type="ECO:0000256" key="1">
    <source>
        <dbReference type="SAM" id="SignalP"/>
    </source>
</evidence>
<feature type="signal peptide" evidence="1">
    <location>
        <begin position="1"/>
        <end position="30"/>
    </location>
</feature>